<dbReference type="InterPro" id="IPR038062">
    <property type="entry name" value="ScdA-like_N_sf"/>
</dbReference>
<protein>
    <submittedName>
        <fullName evidence="1">Uncharacterized protein</fullName>
    </submittedName>
</protein>
<evidence type="ECO:0000313" key="2">
    <source>
        <dbReference type="Proteomes" id="UP000767334"/>
    </source>
</evidence>
<accession>A0ABS2FG00</accession>
<comment type="caution">
    <text evidence="1">The sequence shown here is derived from an EMBL/GenBank/DDBJ whole genome shotgun (WGS) entry which is preliminary data.</text>
</comment>
<evidence type="ECO:0000313" key="1">
    <source>
        <dbReference type="EMBL" id="MBM6819144.1"/>
    </source>
</evidence>
<keyword evidence="2" id="KW-1185">Reference proteome</keyword>
<gene>
    <name evidence="1" type="ORF">H6A19_07320</name>
</gene>
<dbReference type="EMBL" id="JACJLL010000035">
    <property type="protein sequence ID" value="MBM6819144.1"/>
    <property type="molecule type" value="Genomic_DNA"/>
</dbReference>
<sequence>MVDKYTSLCDAIAENPIAADILMSYGIATYDITENQFSSLEEISIRYGIDINSIVNQINSGLANLY</sequence>
<dbReference type="Proteomes" id="UP000767334">
    <property type="component" value="Unassembled WGS sequence"/>
</dbReference>
<dbReference type="SUPFAM" id="SSF140683">
    <property type="entry name" value="SP0561-like"/>
    <property type="match status" value="1"/>
</dbReference>
<reference evidence="1 2" key="1">
    <citation type="journal article" date="2021" name="Sci. Rep.">
        <title>The distribution of antibiotic resistance genes in chicken gut microbiota commensals.</title>
        <authorList>
            <person name="Juricova H."/>
            <person name="Matiasovicova J."/>
            <person name="Kubasova T."/>
            <person name="Cejkova D."/>
            <person name="Rychlik I."/>
        </authorList>
    </citation>
    <scope>NUCLEOTIDE SEQUENCE [LARGE SCALE GENOMIC DNA]</scope>
    <source>
        <strain evidence="1 2">An435</strain>
    </source>
</reference>
<organism evidence="1 2">
    <name type="scientific">Clostridium saudiense</name>
    <dbReference type="NCBI Taxonomy" id="1414720"/>
    <lineage>
        <taxon>Bacteria</taxon>
        <taxon>Bacillati</taxon>
        <taxon>Bacillota</taxon>
        <taxon>Clostridia</taxon>
        <taxon>Eubacteriales</taxon>
        <taxon>Clostridiaceae</taxon>
        <taxon>Clostridium</taxon>
    </lineage>
</organism>
<dbReference type="Gene3D" id="1.10.3910.10">
    <property type="entry name" value="SP0561-like"/>
    <property type="match status" value="1"/>
</dbReference>
<dbReference type="RefSeq" id="WP_133015156.1">
    <property type="nucleotide sequence ID" value="NZ_JACJLL010000035.1"/>
</dbReference>
<name>A0ABS2FG00_9CLOT</name>
<proteinExistence type="predicted"/>